<protein>
    <submittedName>
        <fullName evidence="1">Uncharacterized protein</fullName>
    </submittedName>
</protein>
<dbReference type="Proteomes" id="UP000263642">
    <property type="component" value="Unassembled WGS sequence"/>
</dbReference>
<evidence type="ECO:0000313" key="1">
    <source>
        <dbReference type="EMBL" id="HCO24145.1"/>
    </source>
</evidence>
<gene>
    <name evidence="1" type="ORF">DIT97_14270</name>
</gene>
<dbReference type="AlphaFoldDB" id="A0A3D3R5Q9"/>
<dbReference type="EMBL" id="DQAY01000080">
    <property type="protein sequence ID" value="HCO24145.1"/>
    <property type="molecule type" value="Genomic_DNA"/>
</dbReference>
<name>A0A3D3R5Q9_9PLAN</name>
<reference evidence="1 2" key="1">
    <citation type="journal article" date="2018" name="Nat. Biotechnol.">
        <title>A standardized bacterial taxonomy based on genome phylogeny substantially revises the tree of life.</title>
        <authorList>
            <person name="Parks D.H."/>
            <person name="Chuvochina M."/>
            <person name="Waite D.W."/>
            <person name="Rinke C."/>
            <person name="Skarshewski A."/>
            <person name="Chaumeil P.A."/>
            <person name="Hugenholtz P."/>
        </authorList>
    </citation>
    <scope>NUCLEOTIDE SEQUENCE [LARGE SCALE GENOMIC DNA]</scope>
    <source>
        <strain evidence="1">UBA9375</strain>
    </source>
</reference>
<accession>A0A3D3R5Q9</accession>
<comment type="caution">
    <text evidence="1">The sequence shown here is derived from an EMBL/GenBank/DDBJ whole genome shotgun (WGS) entry which is preliminary data.</text>
</comment>
<evidence type="ECO:0000313" key="2">
    <source>
        <dbReference type="Proteomes" id="UP000263642"/>
    </source>
</evidence>
<sequence>MARVSVHCKLSTRATQVNVYRRRRAGVKGSLFSVGAQKSVSDLKGHAEISGVNHEGRCFIRHHS</sequence>
<organism evidence="1 2">
    <name type="scientific">Gimesia maris</name>
    <dbReference type="NCBI Taxonomy" id="122"/>
    <lineage>
        <taxon>Bacteria</taxon>
        <taxon>Pseudomonadati</taxon>
        <taxon>Planctomycetota</taxon>
        <taxon>Planctomycetia</taxon>
        <taxon>Planctomycetales</taxon>
        <taxon>Planctomycetaceae</taxon>
        <taxon>Gimesia</taxon>
    </lineage>
</organism>
<proteinExistence type="predicted"/>